<feature type="transmembrane region" description="Helical" evidence="8">
    <location>
        <begin position="168"/>
        <end position="188"/>
    </location>
</feature>
<keyword evidence="10" id="KW-0614">Plasmid</keyword>
<dbReference type="InterPro" id="IPR011701">
    <property type="entry name" value="MFS"/>
</dbReference>
<dbReference type="InterPro" id="IPR036259">
    <property type="entry name" value="MFS_trans_sf"/>
</dbReference>
<dbReference type="PANTHER" id="PTHR23502">
    <property type="entry name" value="MAJOR FACILITATOR SUPERFAMILY"/>
    <property type="match status" value="1"/>
</dbReference>
<dbReference type="NCBIfam" id="TIGR00710">
    <property type="entry name" value="efflux_Bcr_CflA"/>
    <property type="match status" value="1"/>
</dbReference>
<keyword evidence="3 8" id="KW-0813">Transport</keyword>
<feature type="transmembrane region" description="Helical" evidence="8">
    <location>
        <begin position="49"/>
        <end position="69"/>
    </location>
</feature>
<comment type="subcellular location">
    <subcellularLocation>
        <location evidence="8">Cell inner membrane</location>
        <topology evidence="8">Multi-pass membrane protein</topology>
    </subcellularLocation>
    <subcellularLocation>
        <location evidence="1">Cell membrane</location>
        <topology evidence="1">Multi-pass membrane protein</topology>
    </subcellularLocation>
</comment>
<accession>Q53019</accession>
<protein>
    <recommendedName>
        <fullName evidence="8">Bcr/CflA family efflux transporter</fullName>
    </recommendedName>
</protein>
<dbReference type="NCBIfam" id="NF033134">
    <property type="entry name" value="cmlA_floR"/>
    <property type="match status" value="1"/>
</dbReference>
<reference evidence="10" key="3">
    <citation type="submission" date="1994-08" db="EMBL/GenBank/DDBJ databases">
        <authorList>
            <person name="Eun-heui K."/>
        </authorList>
    </citation>
    <scope>NUCLEOTIDE SEQUENCE</scope>
    <source>
        <strain evidence="10">SP92088</strain>
        <plasmid evidence="10">R plasmid</plasmid>
    </source>
</reference>
<feature type="transmembrane region" description="Helical" evidence="8">
    <location>
        <begin position="209"/>
        <end position="233"/>
    </location>
</feature>
<evidence type="ECO:0000259" key="9">
    <source>
        <dbReference type="PROSITE" id="PS50850"/>
    </source>
</evidence>
<keyword evidence="5 8" id="KW-0812">Transmembrane</keyword>
<evidence type="ECO:0000256" key="1">
    <source>
        <dbReference type="ARBA" id="ARBA00004651"/>
    </source>
</evidence>
<feature type="transmembrane region" description="Helical" evidence="8">
    <location>
        <begin position="7"/>
        <end position="29"/>
    </location>
</feature>
<dbReference type="PROSITE" id="PS50850">
    <property type="entry name" value="MFS"/>
    <property type="match status" value="1"/>
</dbReference>
<comment type="similarity">
    <text evidence="2 8">Belongs to the major facilitator superfamily. Bcr/CmlA family.</text>
</comment>
<dbReference type="InterPro" id="IPR004812">
    <property type="entry name" value="Efflux_drug-R_Bcr/CmlA"/>
</dbReference>
<keyword evidence="7 8" id="KW-0472">Membrane</keyword>
<keyword evidence="4" id="KW-1003">Cell membrane</keyword>
<evidence type="ECO:0000256" key="6">
    <source>
        <dbReference type="ARBA" id="ARBA00022989"/>
    </source>
</evidence>
<dbReference type="CARD" id="ARO:3002812">
    <property type="molecule name" value="pp-flo"/>
    <property type="mechanism identifier" value="ARO:0010000"/>
    <property type="mechanism name" value="antibiotic efflux"/>
</dbReference>
<keyword evidence="8" id="KW-0997">Cell inner membrane</keyword>
<feature type="transmembrane region" description="Helical" evidence="8">
    <location>
        <begin position="139"/>
        <end position="162"/>
    </location>
</feature>
<proteinExistence type="inferred from homology"/>
<reference evidence="10" key="1">
    <citation type="journal article" date="1991" name="Antimicrob. Agents Chemother.">
        <title>Appearance of a new trimethoprim resistance gene, dhfrIX, in Escherichia coli from swine.</title>
        <authorList>
            <person name="Jansson C."/>
            <person name="Skold O."/>
        </authorList>
    </citation>
    <scope>NUCLEOTIDE SEQUENCE</scope>
    <source>
        <strain evidence="10">SP92088</strain>
        <plasmid evidence="10">R plasmid</plasmid>
    </source>
</reference>
<sequence>MTTLHPAWAYTLPAALLLMAPFDILASLAMDIYLPVVPAMPGILNTTPAMIQLTLSLYMVMLGVGQVIFGPLSDRIGRRPILLAGATAFVIASLGAAWSSTAPAFVAFRLLQAVGASAMLVATFATVRDVYANRPEGVVIYGLFSSVLAFVPALGPIAGALIGEFLGWQAIFITLAILAMLALLNAGFRWHETRPLDQVKTRRSVLPIFASPAFWVYTVGFSAGMGTFFVFFSTAPRVLIGQAEYSEIGFSFAFATVALVMIVTTRFAKSFVARWGIAGCGRVGWRCLFAAVLLGIGELYGSLNSSPSSYRCGLSRSVLSSRCPLPRTALLAEFDDIAGSAVAFYFCVQSLIVSIVGTLAVALLNGDTAWPVIC</sequence>
<evidence type="ECO:0000256" key="2">
    <source>
        <dbReference type="ARBA" id="ARBA00006236"/>
    </source>
</evidence>
<feature type="domain" description="Major facilitator superfamily (MFS) profile" evidence="9">
    <location>
        <begin position="15"/>
        <end position="374"/>
    </location>
</feature>
<dbReference type="PANTHER" id="PTHR23502:SF132">
    <property type="entry name" value="POLYAMINE TRANSPORTER 2-RELATED"/>
    <property type="match status" value="1"/>
</dbReference>
<feature type="transmembrane region" description="Helical" evidence="8">
    <location>
        <begin position="81"/>
        <end position="100"/>
    </location>
</feature>
<dbReference type="InterPro" id="IPR020846">
    <property type="entry name" value="MFS_dom"/>
</dbReference>
<dbReference type="EMBL" id="D37826">
    <property type="protein sequence ID" value="BAA07072.1"/>
    <property type="molecule type" value="Genomic_DNA"/>
</dbReference>
<comment type="caution">
    <text evidence="8">Lacks conserved residue(s) required for the propagation of feature annotation.</text>
</comment>
<keyword evidence="6 8" id="KW-1133">Transmembrane helix</keyword>
<feature type="transmembrane region" description="Helical" evidence="8">
    <location>
        <begin position="283"/>
        <end position="301"/>
    </location>
</feature>
<reference evidence="10" key="2">
    <citation type="submission" date="1994-08" db="EMBL/GenBank/DDBJ databases">
        <title>Sequence analysis of the florfenicol resistance gene encoded in transferable R-plasmid of a fish pathogen, Pasteurella piscicida.</title>
        <authorList>
            <person name="Eun-heui K."/>
            <person name="Aoki T."/>
        </authorList>
    </citation>
    <scope>NUCLEOTIDE SEQUENCE</scope>
    <source>
        <strain evidence="10">SP92088</strain>
        <plasmid evidence="10">R plasmid</plasmid>
    </source>
</reference>
<feature type="transmembrane region" description="Helical" evidence="8">
    <location>
        <begin position="106"/>
        <end position="127"/>
    </location>
</feature>
<evidence type="ECO:0000256" key="5">
    <source>
        <dbReference type="ARBA" id="ARBA00022692"/>
    </source>
</evidence>
<geneLocation type="plasmid" evidence="10">
    <name>R plasmid</name>
</geneLocation>
<dbReference type="SMR" id="Q53019"/>
<dbReference type="Pfam" id="PF07690">
    <property type="entry name" value="MFS_1"/>
    <property type="match status" value="1"/>
</dbReference>
<dbReference type="SUPFAM" id="SSF103473">
    <property type="entry name" value="MFS general substrate transporter"/>
    <property type="match status" value="1"/>
</dbReference>
<dbReference type="AlphaFoldDB" id="Q53019"/>
<name>Q53019_PHODP</name>
<dbReference type="NCBIfam" id="NF000219">
    <property type="entry name" value="FloR"/>
    <property type="match status" value="1"/>
</dbReference>
<dbReference type="GO" id="GO:1990961">
    <property type="term" value="P:xenobiotic detoxification by transmembrane export across the plasma membrane"/>
    <property type="evidence" value="ECO:0007669"/>
    <property type="project" value="InterPro"/>
</dbReference>
<evidence type="ECO:0000313" key="10">
    <source>
        <dbReference type="EMBL" id="BAA07072.1"/>
    </source>
</evidence>
<evidence type="ECO:0000256" key="3">
    <source>
        <dbReference type="ARBA" id="ARBA00022448"/>
    </source>
</evidence>
<organism evidence="10">
    <name type="scientific">Photobacterium damsela subsp. piscicida</name>
    <name type="common">Pasteurella piscicida</name>
    <dbReference type="NCBI Taxonomy" id="38294"/>
    <lineage>
        <taxon>Bacteria</taxon>
        <taxon>Pseudomonadati</taxon>
        <taxon>Pseudomonadota</taxon>
        <taxon>Gammaproteobacteria</taxon>
        <taxon>Vibrionales</taxon>
        <taxon>Vibrionaceae</taxon>
        <taxon>Photobacterium</taxon>
    </lineage>
</organism>
<evidence type="ECO:0000256" key="4">
    <source>
        <dbReference type="ARBA" id="ARBA00022475"/>
    </source>
</evidence>
<dbReference type="Gene3D" id="1.20.1720.10">
    <property type="entry name" value="Multidrug resistance protein D"/>
    <property type="match status" value="1"/>
</dbReference>
<dbReference type="GO" id="GO:0005886">
    <property type="term" value="C:plasma membrane"/>
    <property type="evidence" value="ECO:0007669"/>
    <property type="project" value="UniProtKB-SubCell"/>
</dbReference>
<dbReference type="GO" id="GO:0042910">
    <property type="term" value="F:xenobiotic transmembrane transporter activity"/>
    <property type="evidence" value="ECO:0007669"/>
    <property type="project" value="InterPro"/>
</dbReference>
<feature type="transmembrane region" description="Helical" evidence="8">
    <location>
        <begin position="342"/>
        <end position="364"/>
    </location>
</feature>
<evidence type="ECO:0000256" key="7">
    <source>
        <dbReference type="ARBA" id="ARBA00023136"/>
    </source>
</evidence>
<reference evidence="10" key="4">
    <citation type="journal article" date="1996" name="Microbiol. Immunol.">
        <title>Sequence analysis of the florfenicol resistance gene encoded in the transferable R-plasmid of a fish pathogen, Pasteurella piscicida.</title>
        <authorList>
            <person name="Kim E."/>
            <person name="Aoki T."/>
        </authorList>
    </citation>
    <scope>NUCLEOTIDE SEQUENCE</scope>
    <source>
        <strain evidence="10">SP92088</strain>
        <plasmid evidence="10">R plasmid</plasmid>
    </source>
</reference>
<feature type="transmembrane region" description="Helical" evidence="8">
    <location>
        <begin position="245"/>
        <end position="263"/>
    </location>
</feature>
<evidence type="ECO:0000256" key="8">
    <source>
        <dbReference type="RuleBase" id="RU365088"/>
    </source>
</evidence>